<proteinExistence type="inferred from homology"/>
<keyword evidence="3" id="KW-0809">Transit peptide</keyword>
<keyword evidence="6" id="KW-0687">Ribonucleoprotein</keyword>
<organism evidence="7 8">
    <name type="scientific">Spizellomyces punctatus (strain DAOM BR117)</name>
    <dbReference type="NCBI Taxonomy" id="645134"/>
    <lineage>
        <taxon>Eukaryota</taxon>
        <taxon>Fungi</taxon>
        <taxon>Fungi incertae sedis</taxon>
        <taxon>Chytridiomycota</taxon>
        <taxon>Chytridiomycota incertae sedis</taxon>
        <taxon>Chytridiomycetes</taxon>
        <taxon>Spizellomycetales</taxon>
        <taxon>Spizellomycetaceae</taxon>
        <taxon>Spizellomyces</taxon>
    </lineage>
</organism>
<evidence type="ECO:0000256" key="4">
    <source>
        <dbReference type="ARBA" id="ARBA00022980"/>
    </source>
</evidence>
<accession>A0A0L0HPI4</accession>
<dbReference type="GO" id="GO:0006412">
    <property type="term" value="P:translation"/>
    <property type="evidence" value="ECO:0007669"/>
    <property type="project" value="TreeGrafter"/>
</dbReference>
<evidence type="ECO:0000313" key="8">
    <source>
        <dbReference type="Proteomes" id="UP000053201"/>
    </source>
</evidence>
<dbReference type="Pfam" id="PF09809">
    <property type="entry name" value="MRP-L27"/>
    <property type="match status" value="1"/>
</dbReference>
<dbReference type="OrthoDB" id="408933at2759"/>
<comment type="subcellular location">
    <subcellularLocation>
        <location evidence="1">Mitochondrion</location>
    </subcellularLocation>
</comment>
<dbReference type="RefSeq" id="XP_016610919.1">
    <property type="nucleotide sequence ID" value="XM_016750267.1"/>
</dbReference>
<reference evidence="7 8" key="1">
    <citation type="submission" date="2009-08" db="EMBL/GenBank/DDBJ databases">
        <title>The Genome Sequence of Spizellomyces punctatus strain DAOM BR117.</title>
        <authorList>
            <consortium name="The Broad Institute Genome Sequencing Platform"/>
            <person name="Russ C."/>
            <person name="Cuomo C."/>
            <person name="Shea T."/>
            <person name="Young S.K."/>
            <person name="Zeng Q."/>
            <person name="Koehrsen M."/>
            <person name="Haas B."/>
            <person name="Borodovsky M."/>
            <person name="Guigo R."/>
            <person name="Alvarado L."/>
            <person name="Berlin A."/>
            <person name="Bochicchio J."/>
            <person name="Borenstein D."/>
            <person name="Chapman S."/>
            <person name="Chen Z."/>
            <person name="Engels R."/>
            <person name="Freedman E."/>
            <person name="Gellesch M."/>
            <person name="Goldberg J."/>
            <person name="Griggs A."/>
            <person name="Gujja S."/>
            <person name="Heiman D."/>
            <person name="Hepburn T."/>
            <person name="Howarth C."/>
            <person name="Jen D."/>
            <person name="Larson L."/>
            <person name="Lewis B."/>
            <person name="Mehta T."/>
            <person name="Park D."/>
            <person name="Pearson M."/>
            <person name="Roberts A."/>
            <person name="Saif S."/>
            <person name="Shenoy N."/>
            <person name="Sisk P."/>
            <person name="Stolte C."/>
            <person name="Sykes S."/>
            <person name="Thomson T."/>
            <person name="Walk T."/>
            <person name="White J."/>
            <person name="Yandava C."/>
            <person name="Burger G."/>
            <person name="Gray M.W."/>
            <person name="Holland P.W.H."/>
            <person name="King N."/>
            <person name="Lang F.B.F."/>
            <person name="Roger A.J."/>
            <person name="Ruiz-Trillo I."/>
            <person name="Lander E."/>
            <person name="Nusbaum C."/>
        </authorList>
    </citation>
    <scope>NUCLEOTIDE SEQUENCE [LARGE SCALE GENOMIC DNA]</scope>
    <source>
        <strain evidence="7 8">DAOM BR117</strain>
    </source>
</reference>
<dbReference type="AlphaFoldDB" id="A0A0L0HPI4"/>
<dbReference type="EMBL" id="KQ257452">
    <property type="protein sequence ID" value="KND02880.1"/>
    <property type="molecule type" value="Genomic_DNA"/>
</dbReference>
<name>A0A0L0HPI4_SPIPD</name>
<dbReference type="InParanoid" id="A0A0L0HPI4"/>
<protein>
    <submittedName>
        <fullName evidence="7">Uncharacterized protein</fullName>
    </submittedName>
</protein>
<dbReference type="GeneID" id="27685588"/>
<dbReference type="InterPro" id="IPR019189">
    <property type="entry name" value="Ribosomal_mL41"/>
</dbReference>
<keyword evidence="4" id="KW-0689">Ribosomal protein</keyword>
<evidence type="ECO:0000256" key="1">
    <source>
        <dbReference type="ARBA" id="ARBA00004173"/>
    </source>
</evidence>
<comment type="similarity">
    <text evidence="2">Belongs to the mitochondrion-specific ribosomal protein mL41 family.</text>
</comment>
<evidence type="ECO:0000256" key="3">
    <source>
        <dbReference type="ARBA" id="ARBA00022946"/>
    </source>
</evidence>
<dbReference type="PANTHER" id="PTHR21338">
    <property type="entry name" value="MITOCHONDRIAL RIBOSOMAL PROTEIN L41"/>
    <property type="match status" value="1"/>
</dbReference>
<keyword evidence="8" id="KW-1185">Reference proteome</keyword>
<evidence type="ECO:0000313" key="7">
    <source>
        <dbReference type="EMBL" id="KND02880.1"/>
    </source>
</evidence>
<evidence type="ECO:0000256" key="6">
    <source>
        <dbReference type="ARBA" id="ARBA00023274"/>
    </source>
</evidence>
<dbReference type="Proteomes" id="UP000053201">
    <property type="component" value="Unassembled WGS sequence"/>
</dbReference>
<gene>
    <name evidence="7" type="ORF">SPPG_01961</name>
</gene>
<keyword evidence="5" id="KW-0496">Mitochondrion</keyword>
<evidence type="ECO:0000256" key="5">
    <source>
        <dbReference type="ARBA" id="ARBA00023128"/>
    </source>
</evidence>
<dbReference type="FunCoup" id="A0A0L0HPI4">
    <property type="interactions" value="38"/>
</dbReference>
<evidence type="ECO:0000256" key="2">
    <source>
        <dbReference type="ARBA" id="ARBA00010152"/>
    </source>
</evidence>
<dbReference type="GO" id="GO:0003735">
    <property type="term" value="F:structural constituent of ribosome"/>
    <property type="evidence" value="ECO:0007669"/>
    <property type="project" value="InterPro"/>
</dbReference>
<dbReference type="VEuPathDB" id="FungiDB:SPPG_01961"/>
<sequence>MGMTGIITGLCRGATRGVMSAKQGNKNFYKGTGSGRMGRWTARGRFILEPWRFRSWEIPDLSTCELKPYVSKNADKYLRRSHTFRDYFRPKNIPEDMDPVLADRCRIRALQAYNRVVAAKP</sequence>
<dbReference type="PANTHER" id="PTHR21338:SF0">
    <property type="entry name" value="LARGE RIBOSOMAL SUBUNIT PROTEIN ML41"/>
    <property type="match status" value="1"/>
</dbReference>
<dbReference type="STRING" id="645134.A0A0L0HPI4"/>
<dbReference type="GO" id="GO:0005762">
    <property type="term" value="C:mitochondrial large ribosomal subunit"/>
    <property type="evidence" value="ECO:0007669"/>
    <property type="project" value="InterPro"/>
</dbReference>